<dbReference type="EMBL" id="JADBJN010000002">
    <property type="protein sequence ID" value="KAG5678723.1"/>
    <property type="molecule type" value="Genomic_DNA"/>
</dbReference>
<feature type="transmembrane region" description="Helical" evidence="2">
    <location>
        <begin position="12"/>
        <end position="35"/>
    </location>
</feature>
<evidence type="ECO:0000256" key="1">
    <source>
        <dbReference type="SAM" id="MobiDB-lite"/>
    </source>
</evidence>
<keyword evidence="2" id="KW-1133">Transmembrane helix</keyword>
<organism evidence="3 4">
    <name type="scientific">Polypedilum vanderplanki</name>
    <name type="common">Sleeping chironomid midge</name>
    <dbReference type="NCBI Taxonomy" id="319348"/>
    <lineage>
        <taxon>Eukaryota</taxon>
        <taxon>Metazoa</taxon>
        <taxon>Ecdysozoa</taxon>
        <taxon>Arthropoda</taxon>
        <taxon>Hexapoda</taxon>
        <taxon>Insecta</taxon>
        <taxon>Pterygota</taxon>
        <taxon>Neoptera</taxon>
        <taxon>Endopterygota</taxon>
        <taxon>Diptera</taxon>
        <taxon>Nematocera</taxon>
        <taxon>Chironomoidea</taxon>
        <taxon>Chironomidae</taxon>
        <taxon>Chironominae</taxon>
        <taxon>Polypedilum</taxon>
        <taxon>Polypedilum</taxon>
    </lineage>
</organism>
<dbReference type="AlphaFoldDB" id="A0A9J6CAD8"/>
<evidence type="ECO:0000313" key="4">
    <source>
        <dbReference type="Proteomes" id="UP001107558"/>
    </source>
</evidence>
<keyword evidence="4" id="KW-1185">Reference proteome</keyword>
<name>A0A9J6CAD8_POLVA</name>
<reference evidence="3" key="1">
    <citation type="submission" date="2021-03" db="EMBL/GenBank/DDBJ databases">
        <title>Chromosome level genome of the anhydrobiotic midge Polypedilum vanderplanki.</title>
        <authorList>
            <person name="Yoshida Y."/>
            <person name="Kikawada T."/>
            <person name="Gusev O."/>
        </authorList>
    </citation>
    <scope>NUCLEOTIDE SEQUENCE</scope>
    <source>
        <strain evidence="3">NIAS01</strain>
        <tissue evidence="3">Whole body or cell culture</tissue>
    </source>
</reference>
<accession>A0A9J6CAD8</accession>
<evidence type="ECO:0000256" key="2">
    <source>
        <dbReference type="SAM" id="Phobius"/>
    </source>
</evidence>
<comment type="caution">
    <text evidence="3">The sequence shown here is derived from an EMBL/GenBank/DDBJ whole genome shotgun (WGS) entry which is preliminary data.</text>
</comment>
<feature type="compositionally biased region" description="Acidic residues" evidence="1">
    <location>
        <begin position="248"/>
        <end position="263"/>
    </location>
</feature>
<evidence type="ECO:0000313" key="3">
    <source>
        <dbReference type="EMBL" id="KAG5678723.1"/>
    </source>
</evidence>
<dbReference type="OrthoDB" id="10406231at2759"/>
<keyword evidence="2" id="KW-0472">Membrane</keyword>
<proteinExistence type="predicted"/>
<gene>
    <name evidence="3" type="ORF">PVAND_008371</name>
</gene>
<keyword evidence="2" id="KW-0812">Transmembrane</keyword>
<protein>
    <submittedName>
        <fullName evidence="3">Uncharacterized protein</fullName>
    </submittedName>
</protein>
<dbReference type="Proteomes" id="UP001107558">
    <property type="component" value="Chromosome 2"/>
</dbReference>
<sequence length="307" mass="34547">MFFQNLSRRKVLLLIINALISILMISCVIFLYYYLPASHQQRTFTVEKENSVHITKNHFGNINSNGMSSGLVNANVRISSGRRPSTMDRSFSQEEAIDDTIYIDNDNYGDESYDNSGNFANEKKPVTAPVTIIERPVERSQTAQDDDFYYENYDDTDDEDIVSSGNGKIVVNIRKPRPIMRTTTTTTTTTTRQPLPEQMQPVVENVYSVSSEIVSNLKNQYSVEDTKQINKADKTSSSSSSSSSFGDAEYDKEDGPDLDEWTTETDAKGKRLIGNNKSLVERSRQLLLCESARTGELCRMLFKGTVG</sequence>
<feature type="region of interest" description="Disordered" evidence="1">
    <location>
        <begin position="228"/>
        <end position="263"/>
    </location>
</feature>